<protein>
    <submittedName>
        <fullName evidence="6">NAD(P)H-dependent FMN reductase SsuE</fullName>
    </submittedName>
</protein>
<dbReference type="InterPro" id="IPR029039">
    <property type="entry name" value="Flavoprotein-like_sf"/>
</dbReference>
<evidence type="ECO:0000256" key="1">
    <source>
        <dbReference type="ARBA" id="ARBA00005990"/>
    </source>
</evidence>
<organism evidence="6 7">
    <name type="scientific">Burkholderia plantarii</name>
    <dbReference type="NCBI Taxonomy" id="41899"/>
    <lineage>
        <taxon>Bacteria</taxon>
        <taxon>Pseudomonadati</taxon>
        <taxon>Pseudomonadota</taxon>
        <taxon>Betaproteobacteria</taxon>
        <taxon>Burkholderiales</taxon>
        <taxon>Burkholderiaceae</taxon>
        <taxon>Burkholderia</taxon>
    </lineage>
</organism>
<proteinExistence type="inferred from homology"/>
<dbReference type="PANTHER" id="PTHR43408">
    <property type="entry name" value="FMN REDUCTASE (NADPH)"/>
    <property type="match status" value="1"/>
</dbReference>
<accession>A0A0B6RZN8</accession>
<dbReference type="InterPro" id="IPR020048">
    <property type="entry name" value="NADPH-dep_FMN_reduc_SsuE"/>
</dbReference>
<reference evidence="7" key="1">
    <citation type="submission" date="2011-03" db="EMBL/GenBank/DDBJ databases">
        <authorList>
            <person name="Voget S."/>
            <person name="Streit W.R."/>
            <person name="Jaeger K.E."/>
            <person name="Daniel R."/>
        </authorList>
    </citation>
    <scope>NUCLEOTIDE SEQUENCE [LARGE SCALE GENOMIC DNA]</scope>
    <source>
        <strain evidence="7">PG1</strain>
    </source>
</reference>
<keyword evidence="7" id="KW-1185">Reference proteome</keyword>
<dbReference type="RefSeq" id="WP_226993575.1">
    <property type="nucleotide sequence ID" value="NZ_CP002580.1"/>
</dbReference>
<dbReference type="InterPro" id="IPR005025">
    <property type="entry name" value="FMN_Rdtase-like_dom"/>
</dbReference>
<dbReference type="SUPFAM" id="SSF52218">
    <property type="entry name" value="Flavoproteins"/>
    <property type="match status" value="1"/>
</dbReference>
<reference evidence="6 7" key="2">
    <citation type="journal article" date="2016" name="Appl. Microbiol. Biotechnol.">
        <title>Mutations improving production and secretion of extracellular lipase by Burkholderia glumae PG1.</title>
        <authorList>
            <person name="Knapp A."/>
            <person name="Voget S."/>
            <person name="Gao R."/>
            <person name="Zaburannyi N."/>
            <person name="Krysciak D."/>
            <person name="Breuer M."/>
            <person name="Hauer B."/>
            <person name="Streit W.R."/>
            <person name="Muller R."/>
            <person name="Daniel R."/>
            <person name="Jaeger K.E."/>
        </authorList>
    </citation>
    <scope>NUCLEOTIDE SEQUENCE [LARGE SCALE GENOMIC DNA]</scope>
    <source>
        <strain evidence="6 7">PG1</strain>
    </source>
</reference>
<evidence type="ECO:0000256" key="4">
    <source>
        <dbReference type="ARBA" id="ARBA00023002"/>
    </source>
</evidence>
<keyword evidence="3" id="KW-0288">FMN</keyword>
<evidence type="ECO:0000313" key="7">
    <source>
        <dbReference type="Proteomes" id="UP000031838"/>
    </source>
</evidence>
<keyword evidence="2" id="KW-0285">Flavoprotein</keyword>
<evidence type="ECO:0000313" key="6">
    <source>
        <dbReference type="EMBL" id="AJK47639.1"/>
    </source>
</evidence>
<dbReference type="InterPro" id="IPR051814">
    <property type="entry name" value="NAD(P)H-dep_FMN_reductase"/>
</dbReference>
<dbReference type="Pfam" id="PF03358">
    <property type="entry name" value="FMN_red"/>
    <property type="match status" value="1"/>
</dbReference>
<evidence type="ECO:0000256" key="2">
    <source>
        <dbReference type="ARBA" id="ARBA00022630"/>
    </source>
</evidence>
<dbReference type="HOGENOM" id="CLU_055322_3_0_4"/>
<gene>
    <name evidence="6" type="primary">ssuE</name>
    <name evidence="6" type="ORF">BGL_1c31640</name>
</gene>
<keyword evidence="4" id="KW-0560">Oxidoreductase</keyword>
<sequence>MLIHGGTVSDIVMLSGSPATPSRSQHLLDVAEKALAARGYAVHRIDVRRLPAQALLHGERDAPAIRAALAAVQAARGVVIATPLYKASYSGALKTLLDLLPQNAFEQKPVLPLATGGSLAHLLALDYALKPVLMALGARWLLDNVFAVESDMPKGEAGYLPNETLTRRLTEGVDGLARALEERDALARLAGRTERERVRAVG</sequence>
<dbReference type="NCBIfam" id="TIGR03567">
    <property type="entry name" value="FMN_reduc_SsuE"/>
    <property type="match status" value="1"/>
</dbReference>
<dbReference type="PANTHER" id="PTHR43408:SF1">
    <property type="entry name" value="FMN REDUCTASE (NADPH)"/>
    <property type="match status" value="1"/>
</dbReference>
<comment type="similarity">
    <text evidence="1">Belongs to the SsuE family.</text>
</comment>
<dbReference type="Proteomes" id="UP000031838">
    <property type="component" value="Chromosome 1"/>
</dbReference>
<evidence type="ECO:0000256" key="3">
    <source>
        <dbReference type="ARBA" id="ARBA00022643"/>
    </source>
</evidence>
<name>A0A0B6RZN8_BURPL</name>
<dbReference type="GO" id="GO:0008752">
    <property type="term" value="F:FMN reductase [NAD(P)H] activity"/>
    <property type="evidence" value="ECO:0007669"/>
    <property type="project" value="InterPro"/>
</dbReference>
<dbReference type="GO" id="GO:0046306">
    <property type="term" value="P:alkanesulfonate catabolic process"/>
    <property type="evidence" value="ECO:0007669"/>
    <property type="project" value="InterPro"/>
</dbReference>
<feature type="domain" description="NADPH-dependent FMN reductase-like" evidence="5">
    <location>
        <begin position="11"/>
        <end position="150"/>
    </location>
</feature>
<dbReference type="Gene3D" id="3.40.50.360">
    <property type="match status" value="1"/>
</dbReference>
<dbReference type="KEGG" id="bgp:BGL_1c31640"/>
<dbReference type="AlphaFoldDB" id="A0A0B6RZN8"/>
<dbReference type="EMBL" id="CP002580">
    <property type="protein sequence ID" value="AJK47639.1"/>
    <property type="molecule type" value="Genomic_DNA"/>
</dbReference>
<evidence type="ECO:0000259" key="5">
    <source>
        <dbReference type="Pfam" id="PF03358"/>
    </source>
</evidence>